<reference evidence="1 2" key="1">
    <citation type="journal article" date="2018" name="Int. J. Syst. Evol. Microbiol.">
        <title>Epidermidibacterium keratini gen. nov., sp. nov., a member of the family Sporichthyaceae, isolated from keratin epidermis.</title>
        <authorList>
            <person name="Lee D.G."/>
            <person name="Trujillo M.E."/>
            <person name="Kang S."/>
            <person name="Nam J.J."/>
            <person name="Kim Y.J."/>
        </authorList>
    </citation>
    <scope>NUCLEOTIDE SEQUENCE [LARGE SCALE GENOMIC DNA]</scope>
    <source>
        <strain evidence="1 2">EPI-7</strain>
    </source>
</reference>
<gene>
    <name evidence="1" type="ORF">EK0264_16490</name>
</gene>
<protein>
    <submittedName>
        <fullName evidence="1">ATP/GTP-binding protein</fullName>
    </submittedName>
</protein>
<proteinExistence type="predicted"/>
<dbReference type="OrthoDB" id="3381577at2"/>
<sequence>MPRHNRRAAPPQRSVARGAVFGGASRLEWRGEQWLMQPVTGGSGKTYRCPGCDQEIRPGTGHVVAWPEYDADDRRHWHTQCWAARDRRTPGVVRARNAPRYGRGR</sequence>
<dbReference type="AlphaFoldDB" id="A0A7L4YS54"/>
<accession>A0A7L4YS54</accession>
<evidence type="ECO:0000313" key="2">
    <source>
        <dbReference type="Proteomes" id="UP000463857"/>
    </source>
</evidence>
<dbReference type="RefSeq" id="WP_159546859.1">
    <property type="nucleotide sequence ID" value="NZ_CP047156.1"/>
</dbReference>
<dbReference type="EMBL" id="CP047156">
    <property type="protein sequence ID" value="QHC01724.1"/>
    <property type="molecule type" value="Genomic_DNA"/>
</dbReference>
<dbReference type="KEGG" id="eke:EK0264_16490"/>
<keyword evidence="2" id="KW-1185">Reference proteome</keyword>
<organism evidence="1 2">
    <name type="scientific">Epidermidibacterium keratini</name>
    <dbReference type="NCBI Taxonomy" id="1891644"/>
    <lineage>
        <taxon>Bacteria</taxon>
        <taxon>Bacillati</taxon>
        <taxon>Actinomycetota</taxon>
        <taxon>Actinomycetes</taxon>
        <taxon>Sporichthyales</taxon>
        <taxon>Sporichthyaceae</taxon>
        <taxon>Epidermidibacterium</taxon>
    </lineage>
</organism>
<name>A0A7L4YS54_9ACTN</name>
<evidence type="ECO:0000313" key="1">
    <source>
        <dbReference type="EMBL" id="QHC01724.1"/>
    </source>
</evidence>
<dbReference type="Proteomes" id="UP000463857">
    <property type="component" value="Chromosome"/>
</dbReference>
<dbReference type="InParanoid" id="A0A7L4YS54"/>